<accession>A0A3N7HYB7</accession>
<evidence type="ECO:0000256" key="1">
    <source>
        <dbReference type="ARBA" id="ARBA00022692"/>
    </source>
</evidence>
<feature type="transmembrane region" description="Helical" evidence="4">
    <location>
        <begin position="137"/>
        <end position="157"/>
    </location>
</feature>
<comment type="caution">
    <text evidence="6">The sequence shown here is derived from an EMBL/GenBank/DDBJ whole genome shotgun (WGS) entry which is preliminary data.</text>
</comment>
<dbReference type="Proteomes" id="UP000267464">
    <property type="component" value="Unassembled WGS sequence"/>
</dbReference>
<feature type="transmembrane region" description="Helical" evidence="4">
    <location>
        <begin position="163"/>
        <end position="180"/>
    </location>
</feature>
<evidence type="ECO:0000256" key="3">
    <source>
        <dbReference type="ARBA" id="ARBA00023136"/>
    </source>
</evidence>
<feature type="transmembrane region" description="Helical" evidence="4">
    <location>
        <begin position="269"/>
        <end position="288"/>
    </location>
</feature>
<dbReference type="InterPro" id="IPR020846">
    <property type="entry name" value="MFS_dom"/>
</dbReference>
<feature type="transmembrane region" description="Helical" evidence="4">
    <location>
        <begin position="201"/>
        <end position="223"/>
    </location>
</feature>
<reference evidence="6 7" key="1">
    <citation type="submission" date="2018-08" db="EMBL/GenBank/DDBJ databases">
        <authorList>
            <person name="Khan S.A."/>
            <person name="Jeon C.O."/>
            <person name="Chun B.H."/>
            <person name="Jeong S.E."/>
        </authorList>
    </citation>
    <scope>NUCLEOTIDE SEQUENCE [LARGE SCALE GENOMIC DNA]</scope>
    <source>
        <strain evidence="6 7">S-16</strain>
    </source>
</reference>
<dbReference type="EMBL" id="QUSW01000001">
    <property type="protein sequence ID" value="RQP26893.1"/>
    <property type="molecule type" value="Genomic_DNA"/>
</dbReference>
<gene>
    <name evidence="6" type="ORF">DZC73_06165</name>
</gene>
<feature type="transmembrane region" description="Helical" evidence="4">
    <location>
        <begin position="50"/>
        <end position="71"/>
    </location>
</feature>
<dbReference type="InterPro" id="IPR011701">
    <property type="entry name" value="MFS"/>
</dbReference>
<feature type="transmembrane region" description="Helical" evidence="4">
    <location>
        <begin position="78"/>
        <end position="98"/>
    </location>
</feature>
<organism evidence="6 7">
    <name type="scientific">Piscinibacter terrae</name>
    <dbReference type="NCBI Taxonomy" id="2496871"/>
    <lineage>
        <taxon>Bacteria</taxon>
        <taxon>Pseudomonadati</taxon>
        <taxon>Pseudomonadota</taxon>
        <taxon>Betaproteobacteria</taxon>
        <taxon>Burkholderiales</taxon>
        <taxon>Sphaerotilaceae</taxon>
        <taxon>Piscinibacter</taxon>
    </lineage>
</organism>
<evidence type="ECO:0000259" key="5">
    <source>
        <dbReference type="PROSITE" id="PS50850"/>
    </source>
</evidence>
<keyword evidence="2 4" id="KW-1133">Transmembrane helix</keyword>
<dbReference type="RefSeq" id="WP_124539271.1">
    <property type="nucleotide sequence ID" value="NZ_QUSW01000001.1"/>
</dbReference>
<proteinExistence type="predicted"/>
<feature type="transmembrane region" description="Helical" evidence="4">
    <location>
        <begin position="104"/>
        <end position="125"/>
    </location>
</feature>
<dbReference type="Gene3D" id="1.20.1250.20">
    <property type="entry name" value="MFS general substrate transporter like domains"/>
    <property type="match status" value="1"/>
</dbReference>
<feature type="transmembrane region" description="Helical" evidence="4">
    <location>
        <begin position="327"/>
        <end position="351"/>
    </location>
</feature>
<feature type="transmembrane region" description="Helical" evidence="4">
    <location>
        <begin position="243"/>
        <end position="262"/>
    </location>
</feature>
<evidence type="ECO:0000313" key="7">
    <source>
        <dbReference type="Proteomes" id="UP000267464"/>
    </source>
</evidence>
<feature type="domain" description="Major facilitator superfamily (MFS) profile" evidence="5">
    <location>
        <begin position="13"/>
        <end position="381"/>
    </location>
</feature>
<evidence type="ECO:0000313" key="6">
    <source>
        <dbReference type="EMBL" id="RQP26893.1"/>
    </source>
</evidence>
<dbReference type="PROSITE" id="PS50850">
    <property type="entry name" value="MFS"/>
    <property type="match status" value="1"/>
</dbReference>
<keyword evidence="7" id="KW-1185">Reference proteome</keyword>
<feature type="transmembrane region" description="Helical" evidence="4">
    <location>
        <begin position="294"/>
        <end position="315"/>
    </location>
</feature>
<dbReference type="SUPFAM" id="SSF103473">
    <property type="entry name" value="MFS general substrate transporter"/>
    <property type="match status" value="1"/>
</dbReference>
<keyword evidence="1 4" id="KW-0812">Transmembrane</keyword>
<sequence>MSSTESRPLGPGQIASALAVGTLALLMIGLQPILLGELVEQKRITLEGVGIVAMGEIVTVGLGVILGDALLSLSQLRLITVLAALFTAVLDIVTGQASGDTSFAIVRALAGLSEGVLVWVTTCVIVRSATPDRLASIFLVVQTLAQATLAAVLAIAVIPRWGWAGGFAVLAAVSLLACALSRGLPAAVAPLPSVGASRLPWSLATVLTLVVVFMQMAAIGSLWAYLEPLGKQAGFDAQSSQTMISGVLLMQVIGGAVAAVVIRRLGAGSTLLAGTVALAAVAAGIHFAPSGATTGFAAMCALFGFAWLFLMPFHIRLAFRADATGRVAVLVPAMQLLGSAFGPLVASFIVTGEDARPVPMVCAAFAAATAVALLVLLSRRQAAPALATNT</sequence>
<feature type="transmembrane region" description="Helical" evidence="4">
    <location>
        <begin position="357"/>
        <end position="377"/>
    </location>
</feature>
<feature type="transmembrane region" description="Helical" evidence="4">
    <location>
        <begin position="12"/>
        <end position="30"/>
    </location>
</feature>
<protein>
    <submittedName>
        <fullName evidence="6">MFS transporter</fullName>
    </submittedName>
</protein>
<reference evidence="6 7" key="2">
    <citation type="submission" date="2018-12" db="EMBL/GenBank/DDBJ databases">
        <title>Rhizobacter gummiphilus sp. nov., a rubber-degrading bacterium isolated from the soil of a botanical garden in Japan.</title>
        <authorList>
            <person name="Shunsuke S.S."/>
        </authorList>
    </citation>
    <scope>NUCLEOTIDE SEQUENCE [LARGE SCALE GENOMIC DNA]</scope>
    <source>
        <strain evidence="6 7">S-16</strain>
    </source>
</reference>
<dbReference type="GO" id="GO:0022857">
    <property type="term" value="F:transmembrane transporter activity"/>
    <property type="evidence" value="ECO:0007669"/>
    <property type="project" value="InterPro"/>
</dbReference>
<dbReference type="AlphaFoldDB" id="A0A3N7HYB7"/>
<name>A0A3N7HYB7_9BURK</name>
<evidence type="ECO:0000256" key="4">
    <source>
        <dbReference type="SAM" id="Phobius"/>
    </source>
</evidence>
<dbReference type="Pfam" id="PF07690">
    <property type="entry name" value="MFS_1"/>
    <property type="match status" value="1"/>
</dbReference>
<keyword evidence="3 4" id="KW-0472">Membrane</keyword>
<dbReference type="InterPro" id="IPR036259">
    <property type="entry name" value="MFS_trans_sf"/>
</dbReference>
<evidence type="ECO:0000256" key="2">
    <source>
        <dbReference type="ARBA" id="ARBA00022989"/>
    </source>
</evidence>
<dbReference type="OrthoDB" id="5995417at2"/>